<dbReference type="InterPro" id="IPR003696">
    <property type="entry name" value="Carbtransf_dom"/>
</dbReference>
<comment type="similarity">
    <text evidence="1">Belongs to the NodU/CmcH family.</text>
</comment>
<dbReference type="Proteomes" id="UP000067626">
    <property type="component" value="Chromosome"/>
</dbReference>
<dbReference type="PATRIC" id="fig|52.7.peg.1855"/>
<dbReference type="GO" id="GO:0016740">
    <property type="term" value="F:transferase activity"/>
    <property type="evidence" value="ECO:0007669"/>
    <property type="project" value="UniProtKB-KW"/>
</dbReference>
<dbReference type="CDD" id="cd24098">
    <property type="entry name" value="ASKHA_NBD_TobZ_N"/>
    <property type="match status" value="1"/>
</dbReference>
<dbReference type="RefSeq" id="WP_050429934.1">
    <property type="nucleotide sequence ID" value="NZ_CP012159.1"/>
</dbReference>
<accession>A0A0K1E9N9</accession>
<name>A0A0K1E9N9_CHOCO</name>
<dbReference type="OrthoDB" id="9780777at2"/>
<dbReference type="Pfam" id="PF16861">
    <property type="entry name" value="Carbam_trans_C"/>
    <property type="match status" value="1"/>
</dbReference>
<proteinExistence type="inferred from homology"/>
<keyword evidence="4" id="KW-0808">Transferase</keyword>
<dbReference type="PANTHER" id="PTHR34847:SF1">
    <property type="entry name" value="NODULATION PROTEIN U"/>
    <property type="match status" value="1"/>
</dbReference>
<dbReference type="InterPro" id="IPR038152">
    <property type="entry name" value="Carbam_trans_C_sf"/>
</dbReference>
<dbReference type="PANTHER" id="PTHR34847">
    <property type="entry name" value="NODULATION PROTEIN U"/>
    <property type="match status" value="1"/>
</dbReference>
<dbReference type="KEGG" id="ccro:CMC5_017270"/>
<dbReference type="InterPro" id="IPR031730">
    <property type="entry name" value="Carbam_trans_C"/>
</dbReference>
<dbReference type="EMBL" id="CP012159">
    <property type="protein sequence ID" value="AKT37586.1"/>
    <property type="molecule type" value="Genomic_DNA"/>
</dbReference>
<dbReference type="InterPro" id="IPR051338">
    <property type="entry name" value="NodU/CmcH_Carbamoyltrnsfr"/>
</dbReference>
<dbReference type="STRING" id="52.CMC5_017270"/>
<keyword evidence="5" id="KW-1185">Reference proteome</keyword>
<feature type="domain" description="Carbamoyltransferase C-terminal" evidence="3">
    <location>
        <begin position="398"/>
        <end position="569"/>
    </location>
</feature>
<dbReference type="InterPro" id="IPR043129">
    <property type="entry name" value="ATPase_NBD"/>
</dbReference>
<sequence>MKILGICHDVLICSAAVVVDGRVTAAIPEERLDRQKQSRVFPRLAIQRCLEMSGLKLTDIDEIAVAWNPAIDMETIPSGYLNARRWRTEHLSQVPARFMQLLGTKAEEAFTVQGGARDCPPITYLNHYHAHLGNALMVCPHEETAVLVMDGRAEKQTSLLGVARGASFETLCEVNFPHSLGLFYGTITQFLGFTPDSDEWKVMALAAFAEEDNELIEPLRRLIQVNEDGSFELALEYFAFYNFFERRMYSERFVQRFGAPRARNAPLTQRDYKLAAAMQCVFEETMTSIATILHRRTGLDRLAVSGGCFMNSVFNGKITQVTPFKECFLSSCPDDSGTSIGAALFLHAQRTANASAPREVVRHSYWGPSFSDEACLEAARRYRLPNVEVVSDPSTRAAEDLANGRILGWFQGAMEFGQRALGNRSILLDPRREDGKAVVNAAVKFRESFRPFAPAILAERVADWFECSPETRVPFMERVLMFRPERRAHVPAVTHADGSGRLQTVEHDVSPRFHALISAFEQRTGVPIVLNTSFNLNGEPIVCAPEDAIRTFYTCALDVLYLGNVRIAK</sequence>
<dbReference type="AlphaFoldDB" id="A0A0K1E9N9"/>
<dbReference type="Gene3D" id="3.30.420.40">
    <property type="match status" value="2"/>
</dbReference>
<evidence type="ECO:0000313" key="4">
    <source>
        <dbReference type="EMBL" id="AKT37586.1"/>
    </source>
</evidence>
<evidence type="ECO:0000313" key="5">
    <source>
        <dbReference type="Proteomes" id="UP000067626"/>
    </source>
</evidence>
<protein>
    <submittedName>
        <fullName evidence="4">Carbamoyltransferase</fullName>
        <ecNumber evidence="4">2.1.3.-</ecNumber>
    </submittedName>
</protein>
<feature type="domain" description="Carbamoyltransferase" evidence="2">
    <location>
        <begin position="2"/>
        <end position="344"/>
    </location>
</feature>
<dbReference type="Pfam" id="PF02543">
    <property type="entry name" value="Carbam_trans_N"/>
    <property type="match status" value="1"/>
</dbReference>
<organism evidence="4 5">
    <name type="scientific">Chondromyces crocatus</name>
    <dbReference type="NCBI Taxonomy" id="52"/>
    <lineage>
        <taxon>Bacteria</taxon>
        <taxon>Pseudomonadati</taxon>
        <taxon>Myxococcota</taxon>
        <taxon>Polyangia</taxon>
        <taxon>Polyangiales</taxon>
        <taxon>Polyangiaceae</taxon>
        <taxon>Chondromyces</taxon>
    </lineage>
</organism>
<dbReference type="SUPFAM" id="SSF53067">
    <property type="entry name" value="Actin-like ATPase domain"/>
    <property type="match status" value="1"/>
</dbReference>
<gene>
    <name evidence="4" type="ORF">CMC5_017270</name>
</gene>
<evidence type="ECO:0000259" key="3">
    <source>
        <dbReference type="Pfam" id="PF16861"/>
    </source>
</evidence>
<dbReference type="Gene3D" id="3.90.870.20">
    <property type="entry name" value="Carbamoyltransferase, C-terminal domain"/>
    <property type="match status" value="1"/>
</dbReference>
<dbReference type="EC" id="2.1.3.-" evidence="4"/>
<evidence type="ECO:0000259" key="2">
    <source>
        <dbReference type="Pfam" id="PF02543"/>
    </source>
</evidence>
<reference evidence="4 5" key="1">
    <citation type="submission" date="2015-07" db="EMBL/GenBank/DDBJ databases">
        <title>Genome analysis of myxobacterium Chondromyces crocatus Cm c5 reveals a high potential for natural compound synthesis and the genetic basis for the loss of fruiting body formation.</title>
        <authorList>
            <person name="Zaburannyi N."/>
            <person name="Bunk B."/>
            <person name="Maier J."/>
            <person name="Overmann J."/>
            <person name="Mueller R."/>
        </authorList>
    </citation>
    <scope>NUCLEOTIDE SEQUENCE [LARGE SCALE GENOMIC DNA]</scope>
    <source>
        <strain evidence="4 5">Cm c5</strain>
    </source>
</reference>
<evidence type="ECO:0000256" key="1">
    <source>
        <dbReference type="ARBA" id="ARBA00006129"/>
    </source>
</evidence>